<dbReference type="Gene3D" id="1.10.10.10">
    <property type="entry name" value="Winged helix-like DNA-binding domain superfamily/Winged helix DNA-binding domain"/>
    <property type="match status" value="1"/>
</dbReference>
<evidence type="ECO:0000313" key="6">
    <source>
        <dbReference type="Proteomes" id="UP000627369"/>
    </source>
</evidence>
<dbReference type="SUPFAM" id="SSF55811">
    <property type="entry name" value="Nudix"/>
    <property type="match status" value="1"/>
</dbReference>
<dbReference type="PROSITE" id="PS00893">
    <property type="entry name" value="NUDIX_BOX"/>
    <property type="match status" value="1"/>
</dbReference>
<organism evidence="5 6">
    <name type="scientific">Promicromonospora soli</name>
    <dbReference type="NCBI Taxonomy" id="2035533"/>
    <lineage>
        <taxon>Bacteria</taxon>
        <taxon>Bacillati</taxon>
        <taxon>Actinomycetota</taxon>
        <taxon>Actinomycetes</taxon>
        <taxon>Micrococcales</taxon>
        <taxon>Promicromonosporaceae</taxon>
        <taxon>Promicromonospora</taxon>
    </lineage>
</organism>
<dbReference type="InterPro" id="IPR020084">
    <property type="entry name" value="NUDIX_hydrolase_CS"/>
</dbReference>
<gene>
    <name evidence="5" type="ORF">GCM10017772_20010</name>
</gene>
<keyword evidence="2 3" id="KW-0378">Hydrolase</keyword>
<evidence type="ECO:0000256" key="1">
    <source>
        <dbReference type="ARBA" id="ARBA00005582"/>
    </source>
</evidence>
<evidence type="ECO:0000313" key="5">
    <source>
        <dbReference type="EMBL" id="GHH71503.1"/>
    </source>
</evidence>
<keyword evidence="6" id="KW-1185">Reference proteome</keyword>
<dbReference type="InterPro" id="IPR036390">
    <property type="entry name" value="WH_DNA-bd_sf"/>
</dbReference>
<name>A0A919KT29_9MICO</name>
<dbReference type="AlphaFoldDB" id="A0A919KT29"/>
<comment type="caution">
    <text evidence="5">The sequence shown here is derived from an EMBL/GenBank/DDBJ whole genome shotgun (WGS) entry which is preliminary data.</text>
</comment>
<proteinExistence type="inferred from homology"/>
<dbReference type="InterPro" id="IPR000086">
    <property type="entry name" value="NUDIX_hydrolase_dom"/>
</dbReference>
<dbReference type="CDD" id="cd18873">
    <property type="entry name" value="NUDIX_NadM_like"/>
    <property type="match status" value="1"/>
</dbReference>
<evidence type="ECO:0000259" key="4">
    <source>
        <dbReference type="PROSITE" id="PS51462"/>
    </source>
</evidence>
<dbReference type="InterPro" id="IPR054105">
    <property type="entry name" value="WHD_NrtR"/>
</dbReference>
<dbReference type="Pfam" id="PF21906">
    <property type="entry name" value="WHD_NrtR"/>
    <property type="match status" value="1"/>
</dbReference>
<dbReference type="RefSeq" id="WP_189669081.1">
    <property type="nucleotide sequence ID" value="NZ_BNAS01000002.1"/>
</dbReference>
<dbReference type="InterPro" id="IPR020476">
    <property type="entry name" value="Nudix_hydrolase"/>
</dbReference>
<dbReference type="SUPFAM" id="SSF46785">
    <property type="entry name" value="Winged helix' DNA-binding domain"/>
    <property type="match status" value="1"/>
</dbReference>
<reference evidence="5" key="1">
    <citation type="journal article" date="2014" name="Int. J. Syst. Evol. Microbiol.">
        <title>Complete genome sequence of Corynebacterium casei LMG S-19264T (=DSM 44701T), isolated from a smear-ripened cheese.</title>
        <authorList>
            <consortium name="US DOE Joint Genome Institute (JGI-PGF)"/>
            <person name="Walter F."/>
            <person name="Albersmeier A."/>
            <person name="Kalinowski J."/>
            <person name="Ruckert C."/>
        </authorList>
    </citation>
    <scope>NUCLEOTIDE SEQUENCE</scope>
    <source>
        <strain evidence="5">CGMCC 4.7398</strain>
    </source>
</reference>
<dbReference type="EMBL" id="BNAS01000002">
    <property type="protein sequence ID" value="GHH71503.1"/>
    <property type="molecule type" value="Genomic_DNA"/>
</dbReference>
<accession>A0A919KT29</accession>
<dbReference type="InterPro" id="IPR036388">
    <property type="entry name" value="WH-like_DNA-bd_sf"/>
</dbReference>
<dbReference type="Gene3D" id="3.90.79.10">
    <property type="entry name" value="Nucleoside Triphosphate Pyrophosphohydrolase"/>
    <property type="match status" value="1"/>
</dbReference>
<dbReference type="PRINTS" id="PR00502">
    <property type="entry name" value="NUDIXFAMILY"/>
</dbReference>
<sequence length="258" mass="26919">MARTAHASSAVPETAGSFPVTVDVVALTVRAGALHVLVVDRLLEPFRGQSALPGGFVLPGETLEQAAGRELEEETGLTVPARATGAGPWHLEQLRTYGPLGRDPRGPVLSVAYLLLAPAFGLPAAGGDAAEARWVPVGEEDERLAFDHGQILADGVERARAKIEYSPLAAAFCPPEFTVAELRGVYEAVWGTQVDARNFHRKATGTPGFLEPTGRLGGGGPGRPAELYRLAPGVDPTAAVLHPPLLRPVSPGRAAPSA</sequence>
<dbReference type="PROSITE" id="PS51462">
    <property type="entry name" value="NUDIX"/>
    <property type="match status" value="1"/>
</dbReference>
<dbReference type="Proteomes" id="UP000627369">
    <property type="component" value="Unassembled WGS sequence"/>
</dbReference>
<dbReference type="Pfam" id="PF00293">
    <property type="entry name" value="NUDIX"/>
    <property type="match status" value="1"/>
</dbReference>
<evidence type="ECO:0000256" key="2">
    <source>
        <dbReference type="ARBA" id="ARBA00022801"/>
    </source>
</evidence>
<evidence type="ECO:0000256" key="3">
    <source>
        <dbReference type="RuleBase" id="RU003476"/>
    </source>
</evidence>
<feature type="domain" description="Nudix hydrolase" evidence="4">
    <location>
        <begin position="19"/>
        <end position="158"/>
    </location>
</feature>
<dbReference type="GO" id="GO:0016787">
    <property type="term" value="F:hydrolase activity"/>
    <property type="evidence" value="ECO:0007669"/>
    <property type="project" value="UniProtKB-KW"/>
</dbReference>
<dbReference type="InterPro" id="IPR015797">
    <property type="entry name" value="NUDIX_hydrolase-like_dom_sf"/>
</dbReference>
<dbReference type="PANTHER" id="PTHR43736">
    <property type="entry name" value="ADP-RIBOSE PYROPHOSPHATASE"/>
    <property type="match status" value="1"/>
</dbReference>
<comment type="similarity">
    <text evidence="1 3">Belongs to the Nudix hydrolase family.</text>
</comment>
<reference evidence="5" key="2">
    <citation type="submission" date="2020-09" db="EMBL/GenBank/DDBJ databases">
        <authorList>
            <person name="Sun Q."/>
            <person name="Zhou Y."/>
        </authorList>
    </citation>
    <scope>NUCLEOTIDE SEQUENCE</scope>
    <source>
        <strain evidence="5">CGMCC 4.7398</strain>
    </source>
</reference>
<protein>
    <submittedName>
        <fullName evidence="5">NUDIX hydrolase</fullName>
    </submittedName>
</protein>
<dbReference type="PANTHER" id="PTHR43736:SF4">
    <property type="entry name" value="SLR1690 PROTEIN"/>
    <property type="match status" value="1"/>
</dbReference>